<evidence type="ECO:0000313" key="3">
    <source>
        <dbReference type="Proteomes" id="UP001295462"/>
    </source>
</evidence>
<evidence type="ECO:0000313" key="2">
    <source>
        <dbReference type="EMBL" id="CAH1603989.1"/>
    </source>
</evidence>
<keyword evidence="1" id="KW-0812">Transmembrane</keyword>
<feature type="transmembrane region" description="Helical" evidence="1">
    <location>
        <begin position="165"/>
        <end position="183"/>
    </location>
</feature>
<feature type="transmembrane region" description="Helical" evidence="1">
    <location>
        <begin position="827"/>
        <end position="845"/>
    </location>
</feature>
<organism evidence="2 3">
    <name type="scientific">Vibrio jasicida</name>
    <dbReference type="NCBI Taxonomy" id="766224"/>
    <lineage>
        <taxon>Bacteria</taxon>
        <taxon>Pseudomonadati</taxon>
        <taxon>Pseudomonadota</taxon>
        <taxon>Gammaproteobacteria</taxon>
        <taxon>Vibrionales</taxon>
        <taxon>Vibrionaceae</taxon>
        <taxon>Vibrio</taxon>
    </lineage>
</organism>
<dbReference type="AlphaFoldDB" id="A0AAU9QYC3"/>
<accession>A0AAU9QYC3</accession>
<comment type="caution">
    <text evidence="2">The sequence shown here is derived from an EMBL/GenBank/DDBJ whole genome shotgun (WGS) entry which is preliminary data.</text>
</comment>
<keyword evidence="1" id="KW-0472">Membrane</keyword>
<name>A0AAU9QYC3_9VIBR</name>
<feature type="transmembrane region" description="Helical" evidence="1">
    <location>
        <begin position="797"/>
        <end position="815"/>
    </location>
</feature>
<protein>
    <submittedName>
        <fullName evidence="2">Uncharacterized protein</fullName>
    </submittedName>
</protein>
<gene>
    <name evidence="2" type="ORF">THF1A12_90093</name>
</gene>
<dbReference type="Proteomes" id="UP001295462">
    <property type="component" value="Unassembled WGS sequence"/>
</dbReference>
<dbReference type="RefSeq" id="WP_409588153.1">
    <property type="nucleotide sequence ID" value="NZ_CAKMTZ010000002.1"/>
</dbReference>
<keyword evidence="1" id="KW-1133">Transmembrane helix</keyword>
<sequence length="970" mass="108517">MRNLRQHFNTLILVFMSFALVGCDVEEPKYNDNSCINSLNDLVTGSSYDIDKATGEPCFSLDTSVRKLKTHYTVQTANGNLYEPYRENLYINEDTAARYNAMANSKNENGKRQKVLKQKLNNVYLGIVDDSDAAQYGIIVFAICFFLLYHFFINKESEEQARNSPIKYFVSLVLISFALFQITNDEVVNVKLNDISIRINNAESRKSMINALNDFHSKSSNLVRKHSMNEAITDTLDLMKLNVCLSNNQKLHIENSQAVWYDRIESEKEMIDLYFQKNIPFIIGDEVSVNPFGDIETDAKKIGYYVNDLNLITGVKFADCGEVKFVSYSLSSSTIERMKAVNFSKHLSSALSAKAYKNNLDLLVRDFQSEYGNSVAENDELIELVVLFSIEYKKGLIFGYVKPKDKENPTRTIDATHLSHNLSYADSMYKNLSEAQCLKRGDLVKESIKAIEEFQAGNDTAITQTECISFDETELVPATLTAYAYHENKLLVDEKIRSVLDLAEPTVLEAAKQLSNEYKIVNDEFVKTISELSNLDKSLTYLWNQGGESHGKFLNILYSQSNDYIKNHALLLDVSRMDYSLSLPSFTLDDEPMIDTDINQVNALLKPLSDLLDTDTELVSMNVSNSMLEYKLDNTAFNVGDVFTGGTSAITDALTNFKEATSKKLSSFARMTCNGKVSECDEMLLDYDGVKEWNQSADTAIEIGVPAVLIGTAGNITFSATEALLKFGKKKPKANTKTAKFGKRSKSDALNVVNSGLKTTSEIVQNIGITAIVLGYLMKAVYFIPTVVGDWYHTTQFYYSELMVFLPITMLWIVVSTKYTVNAMKYGIYLIVCAFAYMPLMSFLIPMITHLIHNGVISILNAIPSISGLMMTESNGTMDQITNIIIALIGVLFVVMFSSIMLAKSVLASARKLTSKTSFDSASNQATQLMSNVESVAQSTSGYKLTKTMNTRLLSKTLNKKKKGNNVKNN</sequence>
<dbReference type="EMBL" id="CAKMUD010000149">
    <property type="protein sequence ID" value="CAH1603989.1"/>
    <property type="molecule type" value="Genomic_DNA"/>
</dbReference>
<feature type="transmembrane region" description="Helical" evidence="1">
    <location>
        <begin position="884"/>
        <end position="903"/>
    </location>
</feature>
<feature type="transmembrane region" description="Helical" evidence="1">
    <location>
        <begin position="703"/>
        <end position="725"/>
    </location>
</feature>
<proteinExistence type="predicted"/>
<reference evidence="2" key="1">
    <citation type="submission" date="2022-01" db="EMBL/GenBank/DDBJ databases">
        <authorList>
            <person name="Lagorce A."/>
        </authorList>
    </citation>
    <scope>NUCLEOTIDE SEQUENCE</scope>
    <source>
        <strain evidence="2">Th15_F1_A12</strain>
    </source>
</reference>
<feature type="transmembrane region" description="Helical" evidence="1">
    <location>
        <begin position="133"/>
        <end position="153"/>
    </location>
</feature>
<evidence type="ECO:0000256" key="1">
    <source>
        <dbReference type="SAM" id="Phobius"/>
    </source>
</evidence>
<dbReference type="PROSITE" id="PS51257">
    <property type="entry name" value="PROKAR_LIPOPROTEIN"/>
    <property type="match status" value="1"/>
</dbReference>
<feature type="transmembrane region" description="Helical" evidence="1">
    <location>
        <begin position="767"/>
        <end position="785"/>
    </location>
</feature>